<evidence type="ECO:0000313" key="3">
    <source>
        <dbReference type="EMBL" id="TDC18011.1"/>
    </source>
</evidence>
<dbReference type="Pfam" id="PF13365">
    <property type="entry name" value="Trypsin_2"/>
    <property type="match status" value="1"/>
</dbReference>
<keyword evidence="4" id="KW-1185">Reference proteome</keyword>
<dbReference type="GO" id="GO:0006508">
    <property type="term" value="P:proteolysis"/>
    <property type="evidence" value="ECO:0007669"/>
    <property type="project" value="UniProtKB-KW"/>
</dbReference>
<evidence type="ECO:0000259" key="1">
    <source>
        <dbReference type="Pfam" id="PF19969"/>
    </source>
</evidence>
<feature type="domain" description="vWA-MoxR associated protein middle region 8" evidence="1">
    <location>
        <begin position="216"/>
        <end position="309"/>
    </location>
</feature>
<dbReference type="Proteomes" id="UP000295431">
    <property type="component" value="Unassembled WGS sequence"/>
</dbReference>
<keyword evidence="3" id="KW-0378">Hydrolase</keyword>
<feature type="domain" description="vWA-MoxR associated protein C-terminal" evidence="2">
    <location>
        <begin position="344"/>
        <end position="569"/>
    </location>
</feature>
<evidence type="ECO:0000259" key="2">
    <source>
        <dbReference type="Pfam" id="PF20028"/>
    </source>
</evidence>
<proteinExistence type="predicted"/>
<evidence type="ECO:0000313" key="4">
    <source>
        <dbReference type="Proteomes" id="UP000295431"/>
    </source>
</evidence>
<dbReference type="SUPFAM" id="SSF50494">
    <property type="entry name" value="Trypsin-like serine proteases"/>
    <property type="match status" value="1"/>
</dbReference>
<dbReference type="InterPro" id="IPR045453">
    <property type="entry name" value="VMAP-M8"/>
</dbReference>
<dbReference type="Gene3D" id="2.40.10.120">
    <property type="match status" value="1"/>
</dbReference>
<reference evidence="3 4" key="1">
    <citation type="submission" date="2019-03" db="EMBL/GenBank/DDBJ databases">
        <title>Draft genome sequences of novel Actinobacteria.</title>
        <authorList>
            <person name="Sahin N."/>
            <person name="Ay H."/>
            <person name="Saygin H."/>
        </authorList>
    </citation>
    <scope>NUCLEOTIDE SEQUENCE [LARGE SCALE GENOMIC DNA]</scope>
    <source>
        <strain evidence="3 4">DSM 45347</strain>
    </source>
</reference>
<dbReference type="Pfam" id="PF19969">
    <property type="entry name" value="VMAP-M8"/>
    <property type="match status" value="1"/>
</dbReference>
<organism evidence="3 4">
    <name type="scientific">Actinomadura bangladeshensis</name>
    <dbReference type="NCBI Taxonomy" id="453573"/>
    <lineage>
        <taxon>Bacteria</taxon>
        <taxon>Bacillati</taxon>
        <taxon>Actinomycetota</taxon>
        <taxon>Actinomycetes</taxon>
        <taxon>Streptosporangiales</taxon>
        <taxon>Thermomonosporaceae</taxon>
        <taxon>Actinomadura</taxon>
    </lineage>
</organism>
<sequence length="581" mass="64573">MGAAGRGGRDRSRGGGVAGVVDDWQWRAWVGHPSGGKLGAAFLITANRLLTCAHTVRGLEEARIGFPGLAEDLPAKVIRCGDWEREGDPGDVAVLELARPVPYEPARLADPGDLHEHTVAARTFAVCGFPRRADQNERHATVTTSPHRGMRREWWELKTGPGDWLEEGYSGSAVYDADTGEVIGMVTNAELRYGDRADLGWMLPLPHIRTYWEELDDLLPLRWLTPDARRELRELLRGVRFTDPLAADLERITGRRVPGGFRSAWGSVRYVAEGWAEERLVRYVAALGPHLPDPARGRLTTWSARHLRGTAPAPAAAPAVRPGPASVIVRLERVTFGNAFDVTVHTWVDGAAGASLPTERVPERGVRAAVEAGVAALAPALFDRDWMIEFAVPEGWLGKPFEQWYLDPRKRIPMRRYPVVVRDVDRLRPDSIRRGLAHHRWRLLTERGRSDPRPIACDAPRKAREFEEWLEANVDFCVLVYGSRPVRGWLTAALNNGIPVMLWTRTPCDAPSHGDCRGHRVLDELTAAICDEHPIDLPQVALALRKAALLAPKDEPHCGRDLTLLWDDPSRLPDPPLAMEV</sequence>
<keyword evidence="3" id="KW-0645">Protease</keyword>
<name>A0A4R4P6A4_9ACTN</name>
<comment type="caution">
    <text evidence="3">The sequence shown here is derived from an EMBL/GenBank/DDBJ whole genome shotgun (WGS) entry which is preliminary data.</text>
</comment>
<dbReference type="AlphaFoldDB" id="A0A4R4P6A4"/>
<dbReference type="EMBL" id="SMJW01000024">
    <property type="protein sequence ID" value="TDC18011.1"/>
    <property type="molecule type" value="Genomic_DNA"/>
</dbReference>
<gene>
    <name evidence="3" type="ORF">E1284_07370</name>
</gene>
<dbReference type="Pfam" id="PF20028">
    <property type="entry name" value="VMAP-C"/>
    <property type="match status" value="1"/>
</dbReference>
<accession>A0A4R4P6A4</accession>
<dbReference type="GO" id="GO:0008233">
    <property type="term" value="F:peptidase activity"/>
    <property type="evidence" value="ECO:0007669"/>
    <property type="project" value="UniProtKB-KW"/>
</dbReference>
<protein>
    <submittedName>
        <fullName evidence="3">Serine protease</fullName>
    </submittedName>
</protein>
<dbReference type="InterPro" id="IPR045450">
    <property type="entry name" value="VMAP_C"/>
</dbReference>
<dbReference type="InterPro" id="IPR009003">
    <property type="entry name" value="Peptidase_S1_PA"/>
</dbReference>
<dbReference type="OrthoDB" id="3329683at2"/>